<dbReference type="AlphaFoldDB" id="A0A9P7BE05"/>
<dbReference type="GO" id="GO:0009651">
    <property type="term" value="P:response to salt stress"/>
    <property type="evidence" value="ECO:0007669"/>
    <property type="project" value="UniProtKB-ARBA"/>
</dbReference>
<sequence length="442" mass="49777">MSFLSSLFCCFDAEDSTRKENNLSKSKSNSTHQQKLTKTQSNLQKALTNTNQRPLSTTTTINKSLISNNNNNNNTTTTNTVQKSNSTSKLSPQSNTLKENTSIPVVSTDNSKHQGSQNMSNSDSSSTTHIQSNDYKDMVEDITDLKDLTDSSKDEDDNCQIHEHQTQNTDETAINNNKMEIDESNNPTPINEVATNNSFDNNNNNNSNNNSNNNVSNLISNISSDSNLNSANYNEQLYEEQFGTDLTAILPDQAVASSGWLLNEQPKELKGRKCLVLDLDETLVHSSFKYVRQCDFVIPVEIEDQIHNVYVIKRPGVDQFLKRVGELYEVVVFTASVSRYGDPLLDILDSHKSIHHRLFRDSCYNYQGNYIKNLSQMGRPLEDLIIIDNSPASYVFHPQHAVPISSWFSDSHDCELPDLLPFLEDLAHNEVDDIRLVLDINI</sequence>
<dbReference type="NCBIfam" id="TIGR02251">
    <property type="entry name" value="HIF-SF_euk"/>
    <property type="match status" value="1"/>
</dbReference>
<dbReference type="GO" id="GO:0034198">
    <property type="term" value="P:cellular response to amino acid starvation"/>
    <property type="evidence" value="ECO:0007669"/>
    <property type="project" value="UniProtKB-ARBA"/>
</dbReference>
<dbReference type="PANTHER" id="PTHR12210">
    <property type="entry name" value="DULLARD PROTEIN PHOSPHATASE"/>
    <property type="match status" value="1"/>
</dbReference>
<dbReference type="InterPro" id="IPR036412">
    <property type="entry name" value="HAD-like_sf"/>
</dbReference>
<comment type="caution">
    <text evidence="3">The sequence shown here is derived from an EMBL/GenBank/DDBJ whole genome shotgun (WGS) entry which is preliminary data.</text>
</comment>
<accession>A0A9P7BE05</accession>
<feature type="compositionally biased region" description="Low complexity" evidence="1">
    <location>
        <begin position="63"/>
        <end position="88"/>
    </location>
</feature>
<dbReference type="Gene3D" id="3.40.50.1000">
    <property type="entry name" value="HAD superfamily/HAD-like"/>
    <property type="match status" value="1"/>
</dbReference>
<feature type="region of interest" description="Disordered" evidence="1">
    <location>
        <begin position="63"/>
        <end position="135"/>
    </location>
</feature>
<dbReference type="GO" id="GO:1904262">
    <property type="term" value="P:negative regulation of TORC1 signaling"/>
    <property type="evidence" value="ECO:0007669"/>
    <property type="project" value="UniProtKB-ARBA"/>
</dbReference>
<evidence type="ECO:0000313" key="4">
    <source>
        <dbReference type="Proteomes" id="UP000697127"/>
    </source>
</evidence>
<evidence type="ECO:0000256" key="1">
    <source>
        <dbReference type="SAM" id="MobiDB-lite"/>
    </source>
</evidence>
<feature type="compositionally biased region" description="Polar residues" evidence="1">
    <location>
        <begin position="31"/>
        <end position="41"/>
    </location>
</feature>
<dbReference type="PROSITE" id="PS50969">
    <property type="entry name" value="FCP1"/>
    <property type="match status" value="1"/>
</dbReference>
<feature type="compositionally biased region" description="Polar residues" evidence="1">
    <location>
        <begin position="166"/>
        <end position="195"/>
    </location>
</feature>
<protein>
    <recommendedName>
        <fullName evidence="2">FCP1 homology domain-containing protein</fullName>
    </recommendedName>
</protein>
<feature type="compositionally biased region" description="Low complexity" evidence="1">
    <location>
        <begin position="114"/>
        <end position="133"/>
    </location>
</feature>
<dbReference type="Proteomes" id="UP000697127">
    <property type="component" value="Unassembled WGS sequence"/>
</dbReference>
<dbReference type="GO" id="GO:0045944">
    <property type="term" value="P:positive regulation of transcription by RNA polymerase II"/>
    <property type="evidence" value="ECO:0007669"/>
    <property type="project" value="UniProtKB-ARBA"/>
</dbReference>
<dbReference type="OrthoDB" id="277011at2759"/>
<reference evidence="3" key="1">
    <citation type="submission" date="2020-11" db="EMBL/GenBank/DDBJ databases">
        <title>Kefir isolates.</title>
        <authorList>
            <person name="Marcisauskas S."/>
            <person name="Kim Y."/>
            <person name="Blasche S."/>
        </authorList>
    </citation>
    <scope>NUCLEOTIDE SEQUENCE</scope>
    <source>
        <strain evidence="3">Olga-1</strain>
    </source>
</reference>
<dbReference type="InterPro" id="IPR023214">
    <property type="entry name" value="HAD_sf"/>
</dbReference>
<dbReference type="InterPro" id="IPR011948">
    <property type="entry name" value="Dullard_phosphatase"/>
</dbReference>
<organism evidence="3 4">
    <name type="scientific">Pichia californica</name>
    <dbReference type="NCBI Taxonomy" id="460514"/>
    <lineage>
        <taxon>Eukaryota</taxon>
        <taxon>Fungi</taxon>
        <taxon>Dikarya</taxon>
        <taxon>Ascomycota</taxon>
        <taxon>Saccharomycotina</taxon>
        <taxon>Pichiomycetes</taxon>
        <taxon>Pichiales</taxon>
        <taxon>Pichiaceae</taxon>
        <taxon>Pichia</taxon>
    </lineage>
</organism>
<feature type="compositionally biased region" description="Polar residues" evidence="1">
    <location>
        <begin position="89"/>
        <end position="109"/>
    </location>
</feature>
<dbReference type="FunFam" id="3.40.50.1000:FF:000043">
    <property type="entry name" value="General stress response phosphoprotein phosphatase Psr1/2"/>
    <property type="match status" value="1"/>
</dbReference>
<dbReference type="GO" id="GO:0034605">
    <property type="term" value="P:cellular response to heat"/>
    <property type="evidence" value="ECO:0007669"/>
    <property type="project" value="UniProtKB-ARBA"/>
</dbReference>
<dbReference type="InterPro" id="IPR004274">
    <property type="entry name" value="FCP1_dom"/>
</dbReference>
<dbReference type="EMBL" id="PUHW01000440">
    <property type="protein sequence ID" value="KAG0686585.1"/>
    <property type="molecule type" value="Genomic_DNA"/>
</dbReference>
<feature type="compositionally biased region" description="Low complexity" evidence="1">
    <location>
        <begin position="196"/>
        <end position="218"/>
    </location>
</feature>
<gene>
    <name evidence="3" type="ORF">C6P40_003771</name>
</gene>
<feature type="domain" description="FCP1 homology" evidence="2">
    <location>
        <begin position="268"/>
        <end position="426"/>
    </location>
</feature>
<dbReference type="SMART" id="SM00577">
    <property type="entry name" value="CPDc"/>
    <property type="match status" value="1"/>
</dbReference>
<dbReference type="Pfam" id="PF03031">
    <property type="entry name" value="NIF"/>
    <property type="match status" value="1"/>
</dbReference>
<dbReference type="CDD" id="cd07521">
    <property type="entry name" value="HAD_FCP1-like"/>
    <property type="match status" value="1"/>
</dbReference>
<keyword evidence="4" id="KW-1185">Reference proteome</keyword>
<evidence type="ECO:0000259" key="2">
    <source>
        <dbReference type="PROSITE" id="PS50969"/>
    </source>
</evidence>
<feature type="region of interest" description="Disordered" evidence="1">
    <location>
        <begin position="148"/>
        <end position="218"/>
    </location>
</feature>
<dbReference type="InterPro" id="IPR050365">
    <property type="entry name" value="TIM50"/>
</dbReference>
<name>A0A9P7BE05_9ASCO</name>
<feature type="region of interest" description="Disordered" evidence="1">
    <location>
        <begin position="19"/>
        <end position="41"/>
    </location>
</feature>
<dbReference type="SUPFAM" id="SSF56784">
    <property type="entry name" value="HAD-like"/>
    <property type="match status" value="1"/>
</dbReference>
<evidence type="ECO:0000313" key="3">
    <source>
        <dbReference type="EMBL" id="KAG0686585.1"/>
    </source>
</evidence>
<dbReference type="GO" id="GO:0016791">
    <property type="term" value="F:phosphatase activity"/>
    <property type="evidence" value="ECO:0007669"/>
    <property type="project" value="InterPro"/>
</dbReference>
<proteinExistence type="predicted"/>